<proteinExistence type="predicted"/>
<dbReference type="InterPro" id="IPR048365">
    <property type="entry name" value="TNP-like_RNaseH_N"/>
</dbReference>
<feature type="region of interest" description="Disordered" evidence="1">
    <location>
        <begin position="356"/>
        <end position="379"/>
    </location>
</feature>
<gene>
    <name evidence="4" type="ORF">KUF71_014182</name>
</gene>
<sequence>MFIEENLQYNIRTDKIEGYEDFGFHGRTHKTANHTLVFMVQGVEEELKFPVGYYPVNATCPSDMLAILIPDVVRDLQRIGFEVLSTISDQGSTNVGAVNILRSMCPQGAADPVYCIDGKIMTHLWDTPHVLKNIRNNLLTSNLYFGPGQLAQWKHIIEYFKLDESICKTSSLSYAHLCPTGKNKMRVKLATQVLSQKVASAMVTFSHLKGEQLGHWQPTAQFVGEIDVLLDSLNGPGRKDKPKEFRCQVTEHSCHHNHWREARKKVKEWVYIRKEGGQRHVPPCLEALQSNLIGYERVRQTCRSNSDPTVSQFVAGIKTAIDQNVTTAADQGNCQDDGATFMATFADLLEAEVDDRPEQANPTLRRGLDKLDSPLPTPPGMVARQGVSLTCMTICSKLIAATERCTECLQNLTTQEITPDIALALAREEMVGLDKPSPALVHLFTTSETEINKLWKEIAWKKKVAVHCDGRNKKTR</sequence>
<dbReference type="Proteomes" id="UP001219518">
    <property type="component" value="Unassembled WGS sequence"/>
</dbReference>
<feature type="domain" description="Transposable element P transposase-like GTP-binding insertion" evidence="3">
    <location>
        <begin position="129"/>
        <end position="236"/>
    </location>
</feature>
<reference evidence="4" key="2">
    <citation type="journal article" date="2023" name="BMC Genomics">
        <title>Pest status, molecular evolution, and epigenetic factors derived from the genome assembly of Frankliniella fusca, a thysanopteran phytovirus vector.</title>
        <authorList>
            <person name="Catto M.A."/>
            <person name="Labadie P.E."/>
            <person name="Jacobson A.L."/>
            <person name="Kennedy G.G."/>
            <person name="Srinivasan R."/>
            <person name="Hunt B.G."/>
        </authorList>
    </citation>
    <scope>NUCLEOTIDE SEQUENCE</scope>
    <source>
        <strain evidence="4">PL_HMW_Pooled</strain>
    </source>
</reference>
<dbReference type="AlphaFoldDB" id="A0AAE1HR90"/>
<evidence type="ECO:0000256" key="1">
    <source>
        <dbReference type="SAM" id="MobiDB-lite"/>
    </source>
</evidence>
<comment type="caution">
    <text evidence="4">The sequence shown here is derived from an EMBL/GenBank/DDBJ whole genome shotgun (WGS) entry which is preliminary data.</text>
</comment>
<dbReference type="InterPro" id="IPR048366">
    <property type="entry name" value="TNP-like_GBD"/>
</dbReference>
<reference evidence="4" key="1">
    <citation type="submission" date="2021-07" db="EMBL/GenBank/DDBJ databases">
        <authorList>
            <person name="Catto M.A."/>
            <person name="Jacobson A."/>
            <person name="Kennedy G."/>
            <person name="Labadie P."/>
            <person name="Hunt B.G."/>
            <person name="Srinivasan R."/>
        </authorList>
    </citation>
    <scope>NUCLEOTIDE SEQUENCE</scope>
    <source>
        <strain evidence="4">PL_HMW_Pooled</strain>
        <tissue evidence="4">Head</tissue>
    </source>
</reference>
<feature type="domain" description="Transposable element P transposase-like RNase H" evidence="2">
    <location>
        <begin position="1"/>
        <end position="101"/>
    </location>
</feature>
<accession>A0AAE1HR90</accession>
<dbReference type="EMBL" id="JAHWGI010001242">
    <property type="protein sequence ID" value="KAK3925933.1"/>
    <property type="molecule type" value="Genomic_DNA"/>
</dbReference>
<evidence type="ECO:0000313" key="4">
    <source>
        <dbReference type="EMBL" id="KAK3925933.1"/>
    </source>
</evidence>
<keyword evidence="5" id="KW-1185">Reference proteome</keyword>
<evidence type="ECO:0000259" key="2">
    <source>
        <dbReference type="Pfam" id="PF21787"/>
    </source>
</evidence>
<organism evidence="4 5">
    <name type="scientific">Frankliniella fusca</name>
    <dbReference type="NCBI Taxonomy" id="407009"/>
    <lineage>
        <taxon>Eukaryota</taxon>
        <taxon>Metazoa</taxon>
        <taxon>Ecdysozoa</taxon>
        <taxon>Arthropoda</taxon>
        <taxon>Hexapoda</taxon>
        <taxon>Insecta</taxon>
        <taxon>Pterygota</taxon>
        <taxon>Neoptera</taxon>
        <taxon>Paraneoptera</taxon>
        <taxon>Thysanoptera</taxon>
        <taxon>Terebrantia</taxon>
        <taxon>Thripoidea</taxon>
        <taxon>Thripidae</taxon>
        <taxon>Frankliniella</taxon>
    </lineage>
</organism>
<dbReference type="Pfam" id="PF21787">
    <property type="entry name" value="TNP-like_RNaseH_N"/>
    <property type="match status" value="1"/>
</dbReference>
<protein>
    <submittedName>
        <fullName evidence="4">DNA transposase</fullName>
    </submittedName>
</protein>
<name>A0AAE1HR90_9NEOP</name>
<evidence type="ECO:0000313" key="5">
    <source>
        <dbReference type="Proteomes" id="UP001219518"/>
    </source>
</evidence>
<dbReference type="Pfam" id="PF21788">
    <property type="entry name" value="TNP-like_GBD"/>
    <property type="match status" value="1"/>
</dbReference>
<evidence type="ECO:0000259" key="3">
    <source>
        <dbReference type="Pfam" id="PF21788"/>
    </source>
</evidence>